<comment type="caution">
    <text evidence="2">The sequence shown here is derived from an EMBL/GenBank/DDBJ whole genome shotgun (WGS) entry which is preliminary data.</text>
</comment>
<dbReference type="Pfam" id="PF04545">
    <property type="entry name" value="Sigma70_r4"/>
    <property type="match status" value="1"/>
</dbReference>
<evidence type="ECO:0000313" key="3">
    <source>
        <dbReference type="Proteomes" id="UP000644756"/>
    </source>
</evidence>
<dbReference type="Gene3D" id="1.10.10.10">
    <property type="entry name" value="Winged helix-like DNA-binding domain superfamily/Winged helix DNA-binding domain"/>
    <property type="match status" value="1"/>
</dbReference>
<dbReference type="GO" id="GO:0003700">
    <property type="term" value="F:DNA-binding transcription factor activity"/>
    <property type="evidence" value="ECO:0007669"/>
    <property type="project" value="InterPro"/>
</dbReference>
<reference evidence="2" key="2">
    <citation type="submission" date="2020-09" db="EMBL/GenBank/DDBJ databases">
        <authorList>
            <person name="Sun Q."/>
            <person name="Zhou Y."/>
        </authorList>
    </citation>
    <scope>NUCLEOTIDE SEQUENCE</scope>
    <source>
        <strain evidence="2">CGMCC 1.12987</strain>
    </source>
</reference>
<dbReference type="InterPro" id="IPR007630">
    <property type="entry name" value="RNA_pol_sigma70_r4"/>
</dbReference>
<dbReference type="Proteomes" id="UP000644756">
    <property type="component" value="Unassembled WGS sequence"/>
</dbReference>
<accession>A0A917CJ30</accession>
<evidence type="ECO:0000313" key="2">
    <source>
        <dbReference type="EMBL" id="GGF88333.1"/>
    </source>
</evidence>
<proteinExistence type="predicted"/>
<sequence length="133" mass="14390">MGGTNVDLTKDTRKYTQKYSLSSAAGVKALLRDRHRIGARRFKGDTAASDIIIDLHSAIESACLTERQAEAVALVYGLDVTQAEAARVMGVSQPAVAQFTDEAAERIAAVYQRWNYGEITVELEGNGATDEIV</sequence>
<name>A0A917CJ30_9BACL</name>
<reference evidence="2" key="1">
    <citation type="journal article" date="2014" name="Int. J. Syst. Evol. Microbiol.">
        <title>Complete genome sequence of Corynebacterium casei LMG S-19264T (=DSM 44701T), isolated from a smear-ripened cheese.</title>
        <authorList>
            <consortium name="US DOE Joint Genome Institute (JGI-PGF)"/>
            <person name="Walter F."/>
            <person name="Albersmeier A."/>
            <person name="Kalinowski J."/>
            <person name="Ruckert C."/>
        </authorList>
    </citation>
    <scope>NUCLEOTIDE SEQUENCE</scope>
    <source>
        <strain evidence="2">CGMCC 1.12987</strain>
    </source>
</reference>
<organism evidence="2 3">
    <name type="scientific">Paenibacillus abyssi</name>
    <dbReference type="NCBI Taxonomy" id="1340531"/>
    <lineage>
        <taxon>Bacteria</taxon>
        <taxon>Bacillati</taxon>
        <taxon>Bacillota</taxon>
        <taxon>Bacilli</taxon>
        <taxon>Bacillales</taxon>
        <taxon>Paenibacillaceae</taxon>
        <taxon>Paenibacillus</taxon>
    </lineage>
</organism>
<protein>
    <recommendedName>
        <fullName evidence="1">RNA polymerase sigma-70 region 4 domain-containing protein</fullName>
    </recommendedName>
</protein>
<dbReference type="RefSeq" id="WP_188528162.1">
    <property type="nucleotide sequence ID" value="NZ_BMGR01000001.1"/>
</dbReference>
<dbReference type="EMBL" id="BMGR01000001">
    <property type="protein sequence ID" value="GGF88333.1"/>
    <property type="molecule type" value="Genomic_DNA"/>
</dbReference>
<dbReference type="InterPro" id="IPR013324">
    <property type="entry name" value="RNA_pol_sigma_r3/r4-like"/>
</dbReference>
<gene>
    <name evidence="2" type="ORF">GCM10010916_02090</name>
</gene>
<feature type="domain" description="RNA polymerase sigma-70 region 4" evidence="1">
    <location>
        <begin position="63"/>
        <end position="107"/>
    </location>
</feature>
<dbReference type="AlphaFoldDB" id="A0A917CJ30"/>
<dbReference type="SUPFAM" id="SSF88659">
    <property type="entry name" value="Sigma3 and sigma4 domains of RNA polymerase sigma factors"/>
    <property type="match status" value="1"/>
</dbReference>
<keyword evidence="3" id="KW-1185">Reference proteome</keyword>
<dbReference type="GO" id="GO:0006352">
    <property type="term" value="P:DNA-templated transcription initiation"/>
    <property type="evidence" value="ECO:0007669"/>
    <property type="project" value="InterPro"/>
</dbReference>
<evidence type="ECO:0000259" key="1">
    <source>
        <dbReference type="Pfam" id="PF04545"/>
    </source>
</evidence>
<dbReference type="InterPro" id="IPR036388">
    <property type="entry name" value="WH-like_DNA-bd_sf"/>
</dbReference>